<gene>
    <name evidence="1" type="ORF">ACFSRZ_10995</name>
</gene>
<dbReference type="EMBL" id="JBHULH010000004">
    <property type="protein sequence ID" value="MFD2567901.1"/>
    <property type="molecule type" value="Genomic_DNA"/>
</dbReference>
<name>A0ABW5LUJ1_9FLAO</name>
<reference evidence="2" key="1">
    <citation type="journal article" date="2019" name="Int. J. Syst. Evol. Microbiol.">
        <title>The Global Catalogue of Microorganisms (GCM) 10K type strain sequencing project: providing services to taxonomists for standard genome sequencing and annotation.</title>
        <authorList>
            <consortium name="The Broad Institute Genomics Platform"/>
            <consortium name="The Broad Institute Genome Sequencing Center for Infectious Disease"/>
            <person name="Wu L."/>
            <person name="Ma J."/>
        </authorList>
    </citation>
    <scope>NUCLEOTIDE SEQUENCE [LARGE SCALE GENOMIC DNA]</scope>
    <source>
        <strain evidence="2">KCTC 52127</strain>
    </source>
</reference>
<protein>
    <submittedName>
        <fullName evidence="1">DUF1835 domain-containing protein</fullName>
    </submittedName>
</protein>
<organism evidence="1 2">
    <name type="scientific">Pseudotenacibaculum haliotis</name>
    <dbReference type="NCBI Taxonomy" id="1862138"/>
    <lineage>
        <taxon>Bacteria</taxon>
        <taxon>Pseudomonadati</taxon>
        <taxon>Bacteroidota</taxon>
        <taxon>Flavobacteriia</taxon>
        <taxon>Flavobacteriales</taxon>
        <taxon>Flavobacteriaceae</taxon>
        <taxon>Pseudotenacibaculum</taxon>
    </lineage>
</organism>
<evidence type="ECO:0000313" key="1">
    <source>
        <dbReference type="EMBL" id="MFD2567901.1"/>
    </source>
</evidence>
<accession>A0ABW5LUJ1</accession>
<proteinExistence type="predicted"/>
<keyword evidence="2" id="KW-1185">Reference proteome</keyword>
<dbReference type="Proteomes" id="UP001597508">
    <property type="component" value="Unassembled WGS sequence"/>
</dbReference>
<sequence>MKSSILHITNGDSTTNYLQSLQFEGEFITWREMLCEGKTSIDVGSESFWKTRFDFFKSSYKVTKKTFIDLTLKEYRTLCQKKGQQEIVLWFEYDLFCQVNMIAIISWIKRYRKNEKVSLVCSGDVEGSKKRLGLSELNEEQIRNHFENRIELSQDDIEYADYIWQLYCSDSPLRLETVYKFNPMSPFSYLGDAIDVHLKRFPSIENGLNVVENYIVDIADTTKPTSKNEFVGNLLRNQETLGFGDTQYFQKLDKLKSLFTSFHPVKLSRKGKKVLTNQLNFYQSLRNEHTYLGGAKKYSYLYHNATGKLLKITS</sequence>
<comment type="caution">
    <text evidence="1">The sequence shown here is derived from an EMBL/GenBank/DDBJ whole genome shotgun (WGS) entry which is preliminary data.</text>
</comment>
<dbReference type="RefSeq" id="WP_379666606.1">
    <property type="nucleotide sequence ID" value="NZ_JBHULH010000004.1"/>
</dbReference>
<evidence type="ECO:0000313" key="2">
    <source>
        <dbReference type="Proteomes" id="UP001597508"/>
    </source>
</evidence>